<organism evidence="2 3">
    <name type="scientific">Batillaria attramentaria</name>
    <dbReference type="NCBI Taxonomy" id="370345"/>
    <lineage>
        <taxon>Eukaryota</taxon>
        <taxon>Metazoa</taxon>
        <taxon>Spiralia</taxon>
        <taxon>Lophotrochozoa</taxon>
        <taxon>Mollusca</taxon>
        <taxon>Gastropoda</taxon>
        <taxon>Caenogastropoda</taxon>
        <taxon>Sorbeoconcha</taxon>
        <taxon>Cerithioidea</taxon>
        <taxon>Batillariidae</taxon>
        <taxon>Batillaria</taxon>
    </lineage>
</organism>
<dbReference type="EMBL" id="JACVVK020000381">
    <property type="protein sequence ID" value="KAK7476238.1"/>
    <property type="molecule type" value="Genomic_DNA"/>
</dbReference>
<proteinExistence type="predicted"/>
<accession>A0ABD0JN99</accession>
<dbReference type="Proteomes" id="UP001519460">
    <property type="component" value="Unassembled WGS sequence"/>
</dbReference>
<reference evidence="2 3" key="1">
    <citation type="journal article" date="2023" name="Sci. Data">
        <title>Genome assembly of the Korean intertidal mud-creeper Batillaria attramentaria.</title>
        <authorList>
            <person name="Patra A.K."/>
            <person name="Ho P.T."/>
            <person name="Jun S."/>
            <person name="Lee S.J."/>
            <person name="Kim Y."/>
            <person name="Won Y.J."/>
        </authorList>
    </citation>
    <scope>NUCLEOTIDE SEQUENCE [LARGE SCALE GENOMIC DNA]</scope>
    <source>
        <strain evidence="2">Wonlab-2016</strain>
    </source>
</reference>
<evidence type="ECO:0000313" key="3">
    <source>
        <dbReference type="Proteomes" id="UP001519460"/>
    </source>
</evidence>
<name>A0ABD0JN99_9CAEN</name>
<sequence>TVSLDAALDTSFQKPPTSSQRDGVPECVQTTTSYFQFSDDHNVTNDCLQSCAERVSADRADMLHVHFVQYESSVRNMLYYSGSGNRRVCEIFLLLDEMFTPPINITAFRVVHIDAKADGVMDDDVRAENYSLNYTVKSFQSGDAREHGVLEVFLLSPTRGISQHGVCQIFYSRMFVRYFTAGCL</sequence>
<feature type="non-terminal residue" evidence="2">
    <location>
        <position position="1"/>
    </location>
</feature>
<protein>
    <submittedName>
        <fullName evidence="2">Uncharacterized protein</fullName>
    </submittedName>
</protein>
<gene>
    <name evidence="2" type="ORF">BaRGS_00032514</name>
</gene>
<comment type="caution">
    <text evidence="2">The sequence shown here is derived from an EMBL/GenBank/DDBJ whole genome shotgun (WGS) entry which is preliminary data.</text>
</comment>
<keyword evidence="3" id="KW-1185">Reference proteome</keyword>
<evidence type="ECO:0000313" key="2">
    <source>
        <dbReference type="EMBL" id="KAK7476238.1"/>
    </source>
</evidence>
<evidence type="ECO:0000256" key="1">
    <source>
        <dbReference type="SAM" id="MobiDB-lite"/>
    </source>
</evidence>
<feature type="region of interest" description="Disordered" evidence="1">
    <location>
        <begin position="1"/>
        <end position="24"/>
    </location>
</feature>
<dbReference type="AlphaFoldDB" id="A0ABD0JN99"/>
<feature type="compositionally biased region" description="Polar residues" evidence="1">
    <location>
        <begin position="10"/>
        <end position="21"/>
    </location>
</feature>